<feature type="transmembrane region" description="Helical" evidence="11">
    <location>
        <begin position="172"/>
        <end position="192"/>
    </location>
</feature>
<evidence type="ECO:0000313" key="13">
    <source>
        <dbReference type="Proteomes" id="UP001056436"/>
    </source>
</evidence>
<reference evidence="12" key="1">
    <citation type="submission" date="2019-01" db="EMBL/GenBank/DDBJ databases">
        <title>Colletotrichum abscissum LGMF1257.</title>
        <authorList>
            <person name="Baroncelli R."/>
        </authorList>
    </citation>
    <scope>NUCLEOTIDE SEQUENCE</scope>
    <source>
        <strain evidence="12">Ca142</strain>
    </source>
</reference>
<feature type="transmembrane region" description="Helical" evidence="11">
    <location>
        <begin position="25"/>
        <end position="45"/>
    </location>
</feature>
<dbReference type="OrthoDB" id="193856at2759"/>
<keyword evidence="3" id="KW-0813">Transport</keyword>
<evidence type="ECO:0000256" key="11">
    <source>
        <dbReference type="SAM" id="Phobius"/>
    </source>
</evidence>
<evidence type="ECO:0000313" key="12">
    <source>
        <dbReference type="EMBL" id="KAI3554832.1"/>
    </source>
</evidence>
<feature type="transmembrane region" description="Helical" evidence="11">
    <location>
        <begin position="66"/>
        <end position="90"/>
    </location>
</feature>
<keyword evidence="4 10" id="KW-0812">Transmembrane</keyword>
<evidence type="ECO:0000256" key="1">
    <source>
        <dbReference type="ARBA" id="ARBA00004225"/>
    </source>
</evidence>
<sequence length="681" mass="74010">MADPSPSPFSSSPGTTPLRPPSARIFWIVDNWPSILGGTVLTHYAHYQYLSRVRSPHPNPVKNARFWALASGGWMLTYLGICTGIAVAQAKVNHYLDPDNRLHQLPTMSADFWAGYISGAVGIIIGNPLDLLKVRLQARPASASSPLPLPLPSPTAAAAASYLRHFESPASLVTGSAAPILGYGALNALLFVSYNRTEAALNRALDVKSSLWTTWLAGAVGGLATWVVSTPTELIKCRAQLSSPPASSWAITKDVWRAEGIRGLYFGGVVTALRDSVGYGFYFWSYEITTRWMGVGGDGVKETNLKEEAAKVLLCGGLAGIVTWVSIFPLDVIKTRVQTQAFQAQAQAQSPERSPLLAAQGQQQQPAKRAGAMQVAREAYREGGMRVFFRGLTVCSVRAFVVNAVQWAVYEWAMYEMGEGRRRPAAAIEPVGQVIANADTFLEQDWIKVFSEQLTRFLRAQAPNLGLRPRDANPSSNPVRLLDYACASGGASWALSPFVDSILGIDIAPAIVRRYNDCAARLGYSPEQVHAVVGDLAVDGELAAEGGFDVVIISMALHHLDDPRGMLDLLAKRVRPGGVVIAVEGVDYKAMRSESKMLEKGDEKGGAHEHEIHQHDVLKTTNRHLVFSEELFRGWFRDAGCDEGKFAYVENEEVSHIPEEASGKVGGLDRKMVIASSVRKE</sequence>
<evidence type="ECO:0000256" key="2">
    <source>
        <dbReference type="ARBA" id="ARBA00006375"/>
    </source>
</evidence>
<proteinExistence type="inferred from homology"/>
<feature type="transmembrane region" description="Helical" evidence="11">
    <location>
        <begin position="212"/>
        <end position="229"/>
    </location>
</feature>
<dbReference type="PANTHER" id="PTHR45624:SF10">
    <property type="entry name" value="SLC (SOLUTE CARRIER) HOMOLOG"/>
    <property type="match status" value="1"/>
</dbReference>
<evidence type="ECO:0000256" key="4">
    <source>
        <dbReference type="ARBA" id="ARBA00022692"/>
    </source>
</evidence>
<dbReference type="CDD" id="cd02440">
    <property type="entry name" value="AdoMet_MTases"/>
    <property type="match status" value="1"/>
</dbReference>
<keyword evidence="9 10" id="KW-0472">Membrane</keyword>
<feature type="repeat" description="Solcar" evidence="10">
    <location>
        <begin position="307"/>
        <end position="416"/>
    </location>
</feature>
<gene>
    <name evidence="12" type="ORF">CABS02_05007</name>
</gene>
<comment type="similarity">
    <text evidence="2">Belongs to the mitochondrial carrier (TC 2.A.29) family.</text>
</comment>
<evidence type="ECO:0000256" key="8">
    <source>
        <dbReference type="ARBA" id="ARBA00023128"/>
    </source>
</evidence>
<protein>
    <recommendedName>
        <fullName evidence="14">Mitochondrial basic amino acids transporter</fullName>
    </recommendedName>
</protein>
<keyword evidence="6" id="KW-0999">Mitochondrion inner membrane</keyword>
<dbReference type="EMBL" id="SDAQ01000021">
    <property type="protein sequence ID" value="KAI3554832.1"/>
    <property type="molecule type" value="Genomic_DNA"/>
</dbReference>
<evidence type="ECO:0000256" key="3">
    <source>
        <dbReference type="ARBA" id="ARBA00022448"/>
    </source>
</evidence>
<dbReference type="Proteomes" id="UP001056436">
    <property type="component" value="Unassembled WGS sequence"/>
</dbReference>
<feature type="repeat" description="Solcar" evidence="10">
    <location>
        <begin position="106"/>
        <end position="200"/>
    </location>
</feature>
<dbReference type="PROSITE" id="PS50920">
    <property type="entry name" value="SOLCAR"/>
    <property type="match status" value="3"/>
</dbReference>
<dbReference type="Gene3D" id="3.40.50.150">
    <property type="entry name" value="Vaccinia Virus protein VP39"/>
    <property type="match status" value="1"/>
</dbReference>
<evidence type="ECO:0000256" key="7">
    <source>
        <dbReference type="ARBA" id="ARBA00022989"/>
    </source>
</evidence>
<dbReference type="InterPro" id="IPR018108">
    <property type="entry name" value="MCP_transmembrane"/>
</dbReference>
<name>A0A9P9XKE5_9PEZI</name>
<dbReference type="AlphaFoldDB" id="A0A9P9XKE5"/>
<keyword evidence="7 11" id="KW-1133">Transmembrane helix</keyword>
<dbReference type="PANTHER" id="PTHR45624">
    <property type="entry name" value="MITOCHONDRIAL BASIC AMINO ACIDS TRANSPORTER-RELATED"/>
    <property type="match status" value="1"/>
</dbReference>
<dbReference type="GO" id="GO:0031966">
    <property type="term" value="C:mitochondrial membrane"/>
    <property type="evidence" value="ECO:0007669"/>
    <property type="project" value="UniProtKB-SubCell"/>
</dbReference>
<evidence type="ECO:0000256" key="5">
    <source>
        <dbReference type="ARBA" id="ARBA00022737"/>
    </source>
</evidence>
<comment type="subcellular location">
    <subcellularLocation>
        <location evidence="1">Mitochondrion membrane</location>
        <topology evidence="1">Multi-pass membrane protein</topology>
    </subcellularLocation>
</comment>
<dbReference type="GO" id="GO:0022857">
    <property type="term" value="F:transmembrane transporter activity"/>
    <property type="evidence" value="ECO:0007669"/>
    <property type="project" value="TreeGrafter"/>
</dbReference>
<keyword evidence="5" id="KW-0677">Repeat</keyword>
<organism evidence="12 13">
    <name type="scientific">Colletotrichum abscissum</name>
    <dbReference type="NCBI Taxonomy" id="1671311"/>
    <lineage>
        <taxon>Eukaryota</taxon>
        <taxon>Fungi</taxon>
        <taxon>Dikarya</taxon>
        <taxon>Ascomycota</taxon>
        <taxon>Pezizomycotina</taxon>
        <taxon>Sordariomycetes</taxon>
        <taxon>Hypocreomycetidae</taxon>
        <taxon>Glomerellales</taxon>
        <taxon>Glomerellaceae</taxon>
        <taxon>Colletotrichum</taxon>
        <taxon>Colletotrichum acutatum species complex</taxon>
    </lineage>
</organism>
<evidence type="ECO:0000256" key="6">
    <source>
        <dbReference type="ARBA" id="ARBA00022792"/>
    </source>
</evidence>
<dbReference type="Pfam" id="PF13489">
    <property type="entry name" value="Methyltransf_23"/>
    <property type="match status" value="1"/>
</dbReference>
<dbReference type="InterPro" id="IPR029063">
    <property type="entry name" value="SAM-dependent_MTases_sf"/>
</dbReference>
<evidence type="ECO:0000256" key="10">
    <source>
        <dbReference type="PROSITE-ProRule" id="PRU00282"/>
    </source>
</evidence>
<keyword evidence="13" id="KW-1185">Reference proteome</keyword>
<dbReference type="InterPro" id="IPR023395">
    <property type="entry name" value="MCP_dom_sf"/>
</dbReference>
<dbReference type="Pfam" id="PF00153">
    <property type="entry name" value="Mito_carr"/>
    <property type="match status" value="3"/>
</dbReference>
<dbReference type="SUPFAM" id="SSF53335">
    <property type="entry name" value="S-adenosyl-L-methionine-dependent methyltransferases"/>
    <property type="match status" value="1"/>
</dbReference>
<evidence type="ECO:0000256" key="9">
    <source>
        <dbReference type="ARBA" id="ARBA00023136"/>
    </source>
</evidence>
<feature type="transmembrane region" description="Helical" evidence="11">
    <location>
        <begin position="110"/>
        <end position="129"/>
    </location>
</feature>
<feature type="repeat" description="Solcar" evidence="10">
    <location>
        <begin position="209"/>
        <end position="292"/>
    </location>
</feature>
<comment type="caution">
    <text evidence="12">The sequence shown here is derived from an EMBL/GenBank/DDBJ whole genome shotgun (WGS) entry which is preliminary data.</text>
</comment>
<dbReference type="Gene3D" id="1.50.40.10">
    <property type="entry name" value="Mitochondrial carrier domain"/>
    <property type="match status" value="1"/>
</dbReference>
<evidence type="ECO:0008006" key="14">
    <source>
        <dbReference type="Google" id="ProtNLM"/>
    </source>
</evidence>
<dbReference type="InterPro" id="IPR050567">
    <property type="entry name" value="Mitochondrial_Carrier"/>
</dbReference>
<keyword evidence="8" id="KW-0496">Mitochondrion</keyword>
<accession>A0A9P9XKE5</accession>
<dbReference type="SUPFAM" id="SSF103506">
    <property type="entry name" value="Mitochondrial carrier"/>
    <property type="match status" value="1"/>
</dbReference>